<sequence>MKKFTKILSFAALTLSLSSCLKDKGYDEFKYGLNQEVASSNKVINMPVSGTTFTISKTISLAAAGATPVSVTLPIHLSAQDVASENIAVTVASDDARLATYNATLTAANQYQRLPDANFTIANGGITTIPAGSRDAGGVTITYTPNNFPGLKTGRWAIPVSIKSVDKAGYVISTNQAYRILLIIVNP</sequence>
<comment type="caution">
    <text evidence="3">The sequence shown here is derived from an EMBL/GenBank/DDBJ whole genome shotgun (WGS) entry which is preliminary data.</text>
</comment>
<dbReference type="OrthoDB" id="740324at2"/>
<feature type="chain" id="PRO_5014113752" evidence="1">
    <location>
        <begin position="22"/>
        <end position="187"/>
    </location>
</feature>
<evidence type="ECO:0000259" key="2">
    <source>
        <dbReference type="Pfam" id="PF08522"/>
    </source>
</evidence>
<dbReference type="Proteomes" id="UP000242687">
    <property type="component" value="Unassembled WGS sequence"/>
</dbReference>
<feature type="signal peptide" evidence="1">
    <location>
        <begin position="1"/>
        <end position="21"/>
    </location>
</feature>
<feature type="domain" description="BT-3987-like N-terminal" evidence="2">
    <location>
        <begin position="58"/>
        <end position="168"/>
    </location>
</feature>
<dbReference type="PROSITE" id="PS51257">
    <property type="entry name" value="PROKAR_LIPOPROTEIN"/>
    <property type="match status" value="1"/>
</dbReference>
<accession>A0A2H9VRQ3</accession>
<keyword evidence="4" id="KW-1185">Reference proteome</keyword>
<name>A0A2H9VRQ3_9SPHI</name>
<evidence type="ECO:0000313" key="4">
    <source>
        <dbReference type="Proteomes" id="UP000242687"/>
    </source>
</evidence>
<proteinExistence type="predicted"/>
<dbReference type="RefSeq" id="WP_100339765.1">
    <property type="nucleotide sequence ID" value="NZ_PGFJ01000001.1"/>
</dbReference>
<gene>
    <name evidence="3" type="ORF">CLV57_0488</name>
</gene>
<evidence type="ECO:0000256" key="1">
    <source>
        <dbReference type="SAM" id="SignalP"/>
    </source>
</evidence>
<dbReference type="EMBL" id="PGFJ01000001">
    <property type="protein sequence ID" value="PJJ83506.1"/>
    <property type="molecule type" value="Genomic_DNA"/>
</dbReference>
<dbReference type="AlphaFoldDB" id="A0A2H9VRQ3"/>
<dbReference type="InterPro" id="IPR013728">
    <property type="entry name" value="BT_3987-like_N"/>
</dbReference>
<dbReference type="Pfam" id="PF08522">
    <property type="entry name" value="BT_3987-like_N"/>
    <property type="match status" value="1"/>
</dbReference>
<dbReference type="Gene3D" id="2.60.40.1740">
    <property type="entry name" value="hypothetical protein (bacova_03559)"/>
    <property type="match status" value="1"/>
</dbReference>
<protein>
    <submittedName>
        <fullName evidence="3">Uncharacterized protein DUF1735</fullName>
    </submittedName>
</protein>
<evidence type="ECO:0000313" key="3">
    <source>
        <dbReference type="EMBL" id="PJJ83506.1"/>
    </source>
</evidence>
<reference evidence="3 4" key="1">
    <citation type="submission" date="2017-11" db="EMBL/GenBank/DDBJ databases">
        <title>Genomic Encyclopedia of Archaeal and Bacterial Type Strains, Phase II (KMG-II): From Individual Species to Whole Genera.</title>
        <authorList>
            <person name="Goeker M."/>
        </authorList>
    </citation>
    <scope>NUCLEOTIDE SEQUENCE [LARGE SCALE GENOMIC DNA]</scope>
    <source>
        <strain evidence="3 4">DSM 28175</strain>
    </source>
</reference>
<keyword evidence="1" id="KW-0732">Signal</keyword>
<organism evidence="3 4">
    <name type="scientific">Mucilaginibacter auburnensis</name>
    <dbReference type="NCBI Taxonomy" id="1457233"/>
    <lineage>
        <taxon>Bacteria</taxon>
        <taxon>Pseudomonadati</taxon>
        <taxon>Bacteroidota</taxon>
        <taxon>Sphingobacteriia</taxon>
        <taxon>Sphingobacteriales</taxon>
        <taxon>Sphingobacteriaceae</taxon>
        <taxon>Mucilaginibacter</taxon>
    </lineage>
</organism>